<dbReference type="Pfam" id="PF02498">
    <property type="entry name" value="Bro-N"/>
    <property type="match status" value="1"/>
</dbReference>
<gene>
    <name evidence="3" type="ORF">CJ232_02700</name>
</gene>
<evidence type="ECO:0000313" key="4">
    <source>
        <dbReference type="Proteomes" id="UP000235661"/>
    </source>
</evidence>
<dbReference type="SMART" id="SM01040">
    <property type="entry name" value="Bro-N"/>
    <property type="match status" value="1"/>
</dbReference>
<dbReference type="EMBL" id="PNGI01000003">
    <property type="protein sequence ID" value="PMC11015.1"/>
    <property type="molecule type" value="Genomic_DNA"/>
</dbReference>
<feature type="region of interest" description="Disordered" evidence="1">
    <location>
        <begin position="252"/>
        <end position="278"/>
    </location>
</feature>
<dbReference type="RefSeq" id="WP_102187846.1">
    <property type="nucleotide sequence ID" value="NZ_CAUPGG010000030.1"/>
</dbReference>
<evidence type="ECO:0000256" key="1">
    <source>
        <dbReference type="SAM" id="MobiDB-lite"/>
    </source>
</evidence>
<feature type="compositionally biased region" description="Polar residues" evidence="1">
    <location>
        <begin position="254"/>
        <end position="278"/>
    </location>
</feature>
<protein>
    <recommendedName>
        <fullName evidence="2">Bro-N domain-containing protein</fullName>
    </recommendedName>
</protein>
<evidence type="ECO:0000313" key="3">
    <source>
        <dbReference type="EMBL" id="PMC11015.1"/>
    </source>
</evidence>
<sequence length="278" mass="32014">MKDLMKFENKQVRSHWDAEEEKWYFSIVDVIAVLTDSVDPTAYWRKLKQRLKAEGNETVTNCHALKMRAADGKMRMTDVADTEQLLRLIQSVPSPKAEPFKQWLAKVGSQRLDQIQDPELSIQQALQDYRRLGYSDDWINQRLKSIEIRKELTDEWQRTGITDNKDFAVLTNILTKAWSGKTVKEYKQHKGLKKQNLRDNMTSTELILNMLAEASTKDISQANNPNTFDQSMTIAKQGGNVAKVAREELERQTGKSVISSDNAATLRRLTQNTQHDEE</sequence>
<accession>A0A2N6Q7M9</accession>
<proteinExistence type="predicted"/>
<evidence type="ECO:0000259" key="2">
    <source>
        <dbReference type="PROSITE" id="PS51750"/>
    </source>
</evidence>
<organism evidence="3 4">
    <name type="scientific">Hoylesella timonensis</name>
    <dbReference type="NCBI Taxonomy" id="386414"/>
    <lineage>
        <taxon>Bacteria</taxon>
        <taxon>Pseudomonadati</taxon>
        <taxon>Bacteroidota</taxon>
        <taxon>Bacteroidia</taxon>
        <taxon>Bacteroidales</taxon>
        <taxon>Prevotellaceae</taxon>
        <taxon>Hoylesella</taxon>
    </lineage>
</organism>
<feature type="domain" description="Bro-N" evidence="2">
    <location>
        <begin position="1"/>
        <end position="119"/>
    </location>
</feature>
<dbReference type="Proteomes" id="UP000235661">
    <property type="component" value="Unassembled WGS sequence"/>
</dbReference>
<dbReference type="InterPro" id="IPR003497">
    <property type="entry name" value="BRO_N_domain"/>
</dbReference>
<name>A0A2N6Q7M9_9BACT</name>
<dbReference type="AlphaFoldDB" id="A0A2N6Q7M9"/>
<comment type="caution">
    <text evidence="3">The sequence shown here is derived from an EMBL/GenBank/DDBJ whole genome shotgun (WGS) entry which is preliminary data.</text>
</comment>
<reference evidence="3 4" key="1">
    <citation type="submission" date="2017-09" db="EMBL/GenBank/DDBJ databases">
        <title>Bacterial strain isolated from the female urinary microbiota.</title>
        <authorList>
            <person name="Thomas-White K."/>
            <person name="Kumar N."/>
            <person name="Forster S."/>
            <person name="Putonti C."/>
            <person name="Lawley T."/>
            <person name="Wolfe A.J."/>
        </authorList>
    </citation>
    <scope>NUCLEOTIDE SEQUENCE [LARGE SCALE GENOMIC DNA]</scope>
    <source>
        <strain evidence="3 4">UMB0818</strain>
    </source>
</reference>
<dbReference type="PROSITE" id="PS51750">
    <property type="entry name" value="BRO_N"/>
    <property type="match status" value="1"/>
</dbReference>